<dbReference type="AlphaFoldDB" id="A0A1A9VEY0"/>
<dbReference type="VEuPathDB" id="VectorBase:GAUT035125"/>
<keyword evidence="2" id="KW-1185">Reference proteome</keyword>
<dbReference type="EnsemblMetazoa" id="GAUT035125-RA">
    <property type="protein sequence ID" value="GAUT035125-PA"/>
    <property type="gene ID" value="GAUT035125"/>
</dbReference>
<sequence length="125" mass="14226">MTYNMCPCITYGDNLQFQDMRYTNLFFTDYSDRLIGTLNKFYTQFSHSICNKEMWPENTLRISTAADKADYASVAGYAISSRTAQSFIAKNLQTVVPSGTRNVIIEIYFARCTAVSQLAHMLNKS</sequence>
<reference evidence="1" key="1">
    <citation type="submission" date="2020-05" db="UniProtKB">
        <authorList>
            <consortium name="EnsemblMetazoa"/>
        </authorList>
    </citation>
    <scope>IDENTIFICATION</scope>
    <source>
        <strain evidence="1">TTRI</strain>
    </source>
</reference>
<evidence type="ECO:0000313" key="2">
    <source>
        <dbReference type="Proteomes" id="UP000078200"/>
    </source>
</evidence>
<accession>A0A1A9VEY0</accession>
<dbReference type="Proteomes" id="UP000078200">
    <property type="component" value="Unassembled WGS sequence"/>
</dbReference>
<organism evidence="1 2">
    <name type="scientific">Glossina austeni</name>
    <name type="common">Savannah tsetse fly</name>
    <dbReference type="NCBI Taxonomy" id="7395"/>
    <lineage>
        <taxon>Eukaryota</taxon>
        <taxon>Metazoa</taxon>
        <taxon>Ecdysozoa</taxon>
        <taxon>Arthropoda</taxon>
        <taxon>Hexapoda</taxon>
        <taxon>Insecta</taxon>
        <taxon>Pterygota</taxon>
        <taxon>Neoptera</taxon>
        <taxon>Endopterygota</taxon>
        <taxon>Diptera</taxon>
        <taxon>Brachycera</taxon>
        <taxon>Muscomorpha</taxon>
        <taxon>Hippoboscoidea</taxon>
        <taxon>Glossinidae</taxon>
        <taxon>Glossina</taxon>
    </lineage>
</organism>
<protein>
    <submittedName>
        <fullName evidence="1">Uncharacterized protein</fullName>
    </submittedName>
</protein>
<proteinExistence type="predicted"/>
<name>A0A1A9VEY0_GLOAU</name>
<evidence type="ECO:0000313" key="1">
    <source>
        <dbReference type="EnsemblMetazoa" id="GAUT035125-PA"/>
    </source>
</evidence>